<evidence type="ECO:0000313" key="3">
    <source>
        <dbReference type="EMBL" id="TWP54342.1"/>
    </source>
</evidence>
<accession>A0A563F3C8</accession>
<gene>
    <name evidence="3" type="ORF">FKR81_01990</name>
</gene>
<keyword evidence="4" id="KW-1185">Reference proteome</keyword>
<comment type="caution">
    <text evidence="3">The sequence shown here is derived from an EMBL/GenBank/DDBJ whole genome shotgun (WGS) entry which is preliminary data.</text>
</comment>
<reference evidence="3 4" key="1">
    <citation type="submission" date="2019-07" db="EMBL/GenBank/DDBJ databases">
        <title>Lentzea xizangensis sp. nov., isolated from Qinghai-Tibetan Plateau Soils.</title>
        <authorList>
            <person name="Huang J."/>
        </authorList>
    </citation>
    <scope>NUCLEOTIDE SEQUENCE [LARGE SCALE GENOMIC DNA]</scope>
    <source>
        <strain evidence="3 4">FXJ1.1311</strain>
    </source>
</reference>
<dbReference type="PROSITE" id="PS51903">
    <property type="entry name" value="CLP_R"/>
    <property type="match status" value="1"/>
</dbReference>
<dbReference type="InterPro" id="IPR004176">
    <property type="entry name" value="Clp_R_N"/>
</dbReference>
<dbReference type="InterPro" id="IPR044217">
    <property type="entry name" value="CLPT1/2"/>
</dbReference>
<dbReference type="Gene3D" id="1.10.1780.10">
    <property type="entry name" value="Clp, N-terminal domain"/>
    <property type="match status" value="2"/>
</dbReference>
<organism evidence="3 4">
    <name type="scientific">Lentzea tibetensis</name>
    <dbReference type="NCBI Taxonomy" id="2591470"/>
    <lineage>
        <taxon>Bacteria</taxon>
        <taxon>Bacillati</taxon>
        <taxon>Actinomycetota</taxon>
        <taxon>Actinomycetes</taxon>
        <taxon>Pseudonocardiales</taxon>
        <taxon>Pseudonocardiaceae</taxon>
        <taxon>Lentzea</taxon>
    </lineage>
</organism>
<keyword evidence="1" id="KW-0677">Repeat</keyword>
<dbReference type="InterPro" id="IPR036628">
    <property type="entry name" value="Clp_N_dom_sf"/>
</dbReference>
<dbReference type="SUPFAM" id="SSF81923">
    <property type="entry name" value="Double Clp-N motif"/>
    <property type="match status" value="2"/>
</dbReference>
<evidence type="ECO:0000259" key="2">
    <source>
        <dbReference type="PROSITE" id="PS51903"/>
    </source>
</evidence>
<dbReference type="PANTHER" id="PTHR47016:SF5">
    <property type="entry name" value="CLP DOMAIN SUPERFAMILY PROTEIN"/>
    <property type="match status" value="1"/>
</dbReference>
<evidence type="ECO:0000313" key="4">
    <source>
        <dbReference type="Proteomes" id="UP000316639"/>
    </source>
</evidence>
<dbReference type="OrthoDB" id="3628183at2"/>
<evidence type="ECO:0000256" key="1">
    <source>
        <dbReference type="PROSITE-ProRule" id="PRU01251"/>
    </source>
</evidence>
<proteinExistence type="predicted"/>
<dbReference type="Pfam" id="PF02861">
    <property type="entry name" value="Clp_N"/>
    <property type="match status" value="2"/>
</dbReference>
<dbReference type="Proteomes" id="UP000316639">
    <property type="component" value="Unassembled WGS sequence"/>
</dbReference>
<feature type="domain" description="Clp R" evidence="2">
    <location>
        <begin position="69"/>
        <end position="243"/>
    </location>
</feature>
<sequence>MLFAVVDDVRLARRPGVGPLWNVLVGRRDPPCGRAACQGFLTTSRGQDILTRWTLKTVRLCWRDRSLTFERLTDPARHAISSAQDEAIALGHRWIGTEHLLLGLINVRDGMAGAVLDERGVKVAAAREQTLRIVQGMGEDGTGGHDAADALAAIGIDVEEVRRRADESFGPGRVMVPRLPFTPRVKEVLERGLRESVSRKHSCVGTEHLLLGLLAEGESTANRVLANLSVTHLRQTLLERMVP</sequence>
<dbReference type="PANTHER" id="PTHR47016">
    <property type="entry name" value="ATP-DEPENDENT CLP PROTEASE ATP-BINDING SUBUNIT CLPT1, CHLOROPLASTIC"/>
    <property type="match status" value="1"/>
</dbReference>
<protein>
    <submittedName>
        <fullName evidence="3">Peptidase</fullName>
    </submittedName>
</protein>
<dbReference type="EMBL" id="VOBR01000001">
    <property type="protein sequence ID" value="TWP54342.1"/>
    <property type="molecule type" value="Genomic_DNA"/>
</dbReference>
<name>A0A563F3C8_9PSEU</name>
<dbReference type="AlphaFoldDB" id="A0A563F3C8"/>